<evidence type="ECO:0000313" key="11">
    <source>
        <dbReference type="EMBL" id="HET98234.1"/>
    </source>
</evidence>
<comment type="catalytic activity">
    <reaction evidence="9">
        <text>a lipid X + a UDP-2-N,3-O-bis[(3R)-3-hydroxyacyl]-alpha-D-glucosamine = a lipid A disaccharide + UDP + H(+)</text>
        <dbReference type="Rhea" id="RHEA:67828"/>
        <dbReference type="ChEBI" id="CHEBI:15378"/>
        <dbReference type="ChEBI" id="CHEBI:58223"/>
        <dbReference type="ChEBI" id="CHEBI:137748"/>
        <dbReference type="ChEBI" id="CHEBI:176338"/>
        <dbReference type="ChEBI" id="CHEBI:176343"/>
        <dbReference type="EC" id="2.4.1.182"/>
    </reaction>
</comment>
<evidence type="ECO:0000256" key="1">
    <source>
        <dbReference type="ARBA" id="ARBA00002056"/>
    </source>
</evidence>
<dbReference type="Proteomes" id="UP000885986">
    <property type="component" value="Unassembled WGS sequence"/>
</dbReference>
<protein>
    <recommendedName>
        <fullName evidence="3">Lipid-A-disaccharide synthase</fullName>
        <ecNumber evidence="2">2.4.1.182</ecNumber>
    </recommendedName>
</protein>
<evidence type="ECO:0000256" key="6">
    <source>
        <dbReference type="ARBA" id="ARBA00022676"/>
    </source>
</evidence>
<dbReference type="GO" id="GO:0008915">
    <property type="term" value="F:lipid-A-disaccharide synthase activity"/>
    <property type="evidence" value="ECO:0007669"/>
    <property type="project" value="UniProtKB-EC"/>
</dbReference>
<dbReference type="PANTHER" id="PTHR30372">
    <property type="entry name" value="LIPID-A-DISACCHARIDE SYNTHASE"/>
    <property type="match status" value="1"/>
</dbReference>
<evidence type="ECO:0000256" key="7">
    <source>
        <dbReference type="ARBA" id="ARBA00022679"/>
    </source>
</evidence>
<keyword evidence="8" id="KW-0443">Lipid metabolism</keyword>
<dbReference type="SUPFAM" id="SSF53756">
    <property type="entry name" value="UDP-Glycosyltransferase/glycogen phosphorylase"/>
    <property type="match status" value="1"/>
</dbReference>
<keyword evidence="10" id="KW-0472">Membrane</keyword>
<accession>A0A7C2TL70</accession>
<dbReference type="GO" id="GO:0005543">
    <property type="term" value="F:phospholipid binding"/>
    <property type="evidence" value="ECO:0007669"/>
    <property type="project" value="TreeGrafter"/>
</dbReference>
<evidence type="ECO:0000256" key="4">
    <source>
        <dbReference type="ARBA" id="ARBA00022516"/>
    </source>
</evidence>
<evidence type="ECO:0000256" key="2">
    <source>
        <dbReference type="ARBA" id="ARBA00012687"/>
    </source>
</evidence>
<feature type="transmembrane region" description="Helical" evidence="10">
    <location>
        <begin position="35"/>
        <end position="57"/>
    </location>
</feature>
<feature type="non-terminal residue" evidence="11">
    <location>
        <position position="1"/>
    </location>
</feature>
<dbReference type="PANTHER" id="PTHR30372:SF4">
    <property type="entry name" value="LIPID-A-DISACCHARIDE SYNTHASE, MITOCHONDRIAL-RELATED"/>
    <property type="match status" value="1"/>
</dbReference>
<dbReference type="InterPro" id="IPR003835">
    <property type="entry name" value="Glyco_trans_19"/>
</dbReference>
<reference evidence="11" key="1">
    <citation type="journal article" date="2020" name="mSystems">
        <title>Genome- and Community-Level Interaction Insights into Carbon Utilization and Element Cycling Functions of Hydrothermarchaeota in Hydrothermal Sediment.</title>
        <authorList>
            <person name="Zhou Z."/>
            <person name="Liu Y."/>
            <person name="Xu W."/>
            <person name="Pan J."/>
            <person name="Luo Z.H."/>
            <person name="Li M."/>
        </authorList>
    </citation>
    <scope>NUCLEOTIDE SEQUENCE [LARGE SCALE GENOMIC DNA]</scope>
    <source>
        <strain evidence="11">SpSt-1224</strain>
    </source>
</reference>
<evidence type="ECO:0000256" key="5">
    <source>
        <dbReference type="ARBA" id="ARBA00022556"/>
    </source>
</evidence>
<keyword evidence="5" id="KW-0441">Lipid A biosynthesis</keyword>
<organism evidence="11">
    <name type="scientific">Desulfurivibrio alkaliphilus</name>
    <dbReference type="NCBI Taxonomy" id="427923"/>
    <lineage>
        <taxon>Bacteria</taxon>
        <taxon>Pseudomonadati</taxon>
        <taxon>Thermodesulfobacteriota</taxon>
        <taxon>Desulfobulbia</taxon>
        <taxon>Desulfobulbales</taxon>
        <taxon>Desulfobulbaceae</taxon>
        <taxon>Desulfurivibrio</taxon>
    </lineage>
</organism>
<dbReference type="EC" id="2.4.1.182" evidence="2"/>
<proteinExistence type="predicted"/>
<dbReference type="GO" id="GO:0009245">
    <property type="term" value="P:lipid A biosynthetic process"/>
    <property type="evidence" value="ECO:0007669"/>
    <property type="project" value="UniProtKB-KW"/>
</dbReference>
<keyword evidence="7" id="KW-0808">Transferase</keyword>
<comment type="caution">
    <text evidence="11">The sequence shown here is derived from an EMBL/GenBank/DDBJ whole genome shotgun (WGS) entry which is preliminary data.</text>
</comment>
<evidence type="ECO:0000256" key="3">
    <source>
        <dbReference type="ARBA" id="ARBA00020902"/>
    </source>
</evidence>
<keyword evidence="10" id="KW-0812">Transmembrane</keyword>
<dbReference type="EMBL" id="DSDS01000137">
    <property type="protein sequence ID" value="HET98234.1"/>
    <property type="molecule type" value="Genomic_DNA"/>
</dbReference>
<dbReference type="Pfam" id="PF02684">
    <property type="entry name" value="LpxB"/>
    <property type="match status" value="1"/>
</dbReference>
<gene>
    <name evidence="11" type="ORF">ENN98_06015</name>
</gene>
<evidence type="ECO:0000256" key="8">
    <source>
        <dbReference type="ARBA" id="ARBA00023098"/>
    </source>
</evidence>
<comment type="function">
    <text evidence="1">Condensation of UDP-2,3-diacylglucosamine and 2,3-diacylglucosamine-1-phosphate to form lipid A disaccharide, a precursor of lipid A, a phosphorylated glycolipid that anchors the lipopolysaccharide to the outer membrane of the cell.</text>
</comment>
<name>A0A7C2TL70_9BACT</name>
<dbReference type="Gene3D" id="3.40.50.2000">
    <property type="entry name" value="Glycogen Phosphorylase B"/>
    <property type="match status" value="1"/>
</dbReference>
<evidence type="ECO:0000256" key="9">
    <source>
        <dbReference type="ARBA" id="ARBA00048975"/>
    </source>
</evidence>
<keyword evidence="6" id="KW-0328">Glycosyltransferase</keyword>
<keyword evidence="10" id="KW-1133">Transmembrane helix</keyword>
<keyword evidence="4" id="KW-0444">Lipid biosynthesis</keyword>
<dbReference type="GO" id="GO:0016020">
    <property type="term" value="C:membrane"/>
    <property type="evidence" value="ECO:0007669"/>
    <property type="project" value="GOC"/>
</dbReference>
<dbReference type="AlphaFoldDB" id="A0A7C2TL70"/>
<evidence type="ECO:0000256" key="10">
    <source>
        <dbReference type="SAM" id="Phobius"/>
    </source>
</evidence>
<sequence length="156" mass="16887">LDPRELRRYGLDQAADLQVEISTEQRHRTMARCDVVMAASGTVTLELAILGVPMVAAYKLSPFSYLLGRLLIDLPHATLVNLVAGREVIPELLQYEATPEKISRAVADLLVDESRRAEMVAALAQVRRRLGGSGASRRAAALALAMLDSPRGGITP</sequence>